<organism evidence="1 2">
    <name type="scientific">Podospora australis</name>
    <dbReference type="NCBI Taxonomy" id="1536484"/>
    <lineage>
        <taxon>Eukaryota</taxon>
        <taxon>Fungi</taxon>
        <taxon>Dikarya</taxon>
        <taxon>Ascomycota</taxon>
        <taxon>Pezizomycotina</taxon>
        <taxon>Sordariomycetes</taxon>
        <taxon>Sordariomycetidae</taxon>
        <taxon>Sordariales</taxon>
        <taxon>Podosporaceae</taxon>
        <taxon>Podospora</taxon>
    </lineage>
</organism>
<dbReference type="Proteomes" id="UP001302126">
    <property type="component" value="Unassembled WGS sequence"/>
</dbReference>
<proteinExistence type="predicted"/>
<name>A0AAN6WXQ5_9PEZI</name>
<accession>A0AAN6WXQ5</accession>
<comment type="caution">
    <text evidence="1">The sequence shown here is derived from an EMBL/GenBank/DDBJ whole genome shotgun (WGS) entry which is preliminary data.</text>
</comment>
<reference evidence="1" key="1">
    <citation type="journal article" date="2023" name="Mol. Phylogenet. Evol.">
        <title>Genome-scale phylogeny and comparative genomics of the fungal order Sordariales.</title>
        <authorList>
            <person name="Hensen N."/>
            <person name="Bonometti L."/>
            <person name="Westerberg I."/>
            <person name="Brannstrom I.O."/>
            <person name="Guillou S."/>
            <person name="Cros-Aarteil S."/>
            <person name="Calhoun S."/>
            <person name="Haridas S."/>
            <person name="Kuo A."/>
            <person name="Mondo S."/>
            <person name="Pangilinan J."/>
            <person name="Riley R."/>
            <person name="LaButti K."/>
            <person name="Andreopoulos B."/>
            <person name="Lipzen A."/>
            <person name="Chen C."/>
            <person name="Yan M."/>
            <person name="Daum C."/>
            <person name="Ng V."/>
            <person name="Clum A."/>
            <person name="Steindorff A."/>
            <person name="Ohm R.A."/>
            <person name="Martin F."/>
            <person name="Silar P."/>
            <person name="Natvig D.O."/>
            <person name="Lalanne C."/>
            <person name="Gautier V."/>
            <person name="Ament-Velasquez S.L."/>
            <person name="Kruys A."/>
            <person name="Hutchinson M.I."/>
            <person name="Powell A.J."/>
            <person name="Barry K."/>
            <person name="Miller A.N."/>
            <person name="Grigoriev I.V."/>
            <person name="Debuchy R."/>
            <person name="Gladieux P."/>
            <person name="Hiltunen Thoren M."/>
            <person name="Johannesson H."/>
        </authorList>
    </citation>
    <scope>NUCLEOTIDE SEQUENCE</scope>
    <source>
        <strain evidence="1">PSN309</strain>
    </source>
</reference>
<keyword evidence="2" id="KW-1185">Reference proteome</keyword>
<reference evidence="1" key="2">
    <citation type="submission" date="2023-05" db="EMBL/GenBank/DDBJ databases">
        <authorList>
            <consortium name="Lawrence Berkeley National Laboratory"/>
            <person name="Steindorff A."/>
            <person name="Hensen N."/>
            <person name="Bonometti L."/>
            <person name="Westerberg I."/>
            <person name="Brannstrom I.O."/>
            <person name="Guillou S."/>
            <person name="Cros-Aarteil S."/>
            <person name="Calhoun S."/>
            <person name="Haridas S."/>
            <person name="Kuo A."/>
            <person name="Mondo S."/>
            <person name="Pangilinan J."/>
            <person name="Riley R."/>
            <person name="Labutti K."/>
            <person name="Andreopoulos B."/>
            <person name="Lipzen A."/>
            <person name="Chen C."/>
            <person name="Yanf M."/>
            <person name="Daum C."/>
            <person name="Ng V."/>
            <person name="Clum A."/>
            <person name="Ohm R."/>
            <person name="Martin F."/>
            <person name="Silar P."/>
            <person name="Natvig D."/>
            <person name="Lalanne C."/>
            <person name="Gautier V."/>
            <person name="Ament-Velasquez S.L."/>
            <person name="Kruys A."/>
            <person name="Hutchinson M.I."/>
            <person name="Powell A.J."/>
            <person name="Barry K."/>
            <person name="Miller A.N."/>
            <person name="Grigoriev I.V."/>
            <person name="Debuchy R."/>
            <person name="Gladieux P."/>
            <person name="Thoren M.H."/>
            <person name="Johannesson H."/>
        </authorList>
    </citation>
    <scope>NUCLEOTIDE SEQUENCE</scope>
    <source>
        <strain evidence="1">PSN309</strain>
    </source>
</reference>
<gene>
    <name evidence="1" type="ORF">QBC35DRAFT_154844</name>
</gene>
<sequence>MHASRMPCLFYHTASSESVSSVSLQFLACCFCPAMILLRTALPYVPFPTKTFTLLRSPSLLSASPPPPKKGQPRTNRAVKTHISIYLPTYPPTYLPTYLPTYPPTYLPTHLPTYLPTYLSVRPFNLLLSRPVPSRRAWHVI</sequence>
<evidence type="ECO:0000313" key="1">
    <source>
        <dbReference type="EMBL" id="KAK4189215.1"/>
    </source>
</evidence>
<protein>
    <submittedName>
        <fullName evidence="1">Uncharacterized protein</fullName>
    </submittedName>
</protein>
<dbReference type="EMBL" id="MU864378">
    <property type="protein sequence ID" value="KAK4189215.1"/>
    <property type="molecule type" value="Genomic_DNA"/>
</dbReference>
<dbReference type="AlphaFoldDB" id="A0AAN6WXQ5"/>
<evidence type="ECO:0000313" key="2">
    <source>
        <dbReference type="Proteomes" id="UP001302126"/>
    </source>
</evidence>